<feature type="domain" description="Caspase family p20" evidence="9">
    <location>
        <begin position="65"/>
        <end position="189"/>
    </location>
</feature>
<dbReference type="InterPro" id="IPR016129">
    <property type="entry name" value="Caspase_his_AS"/>
</dbReference>
<dbReference type="PROSITE" id="PS50208">
    <property type="entry name" value="CASPASE_P20"/>
    <property type="match status" value="1"/>
</dbReference>
<proteinExistence type="inferred from homology"/>
<dbReference type="InterPro" id="IPR011600">
    <property type="entry name" value="Pept_C14_caspase"/>
</dbReference>
<evidence type="ECO:0000259" key="8">
    <source>
        <dbReference type="PROSITE" id="PS50207"/>
    </source>
</evidence>
<dbReference type="Pfam" id="PF00656">
    <property type="entry name" value="Peptidase_C14"/>
    <property type="match status" value="1"/>
</dbReference>
<evidence type="ECO:0000313" key="10">
    <source>
        <dbReference type="EMBL" id="OWF53783.1"/>
    </source>
</evidence>
<evidence type="ECO:0000256" key="6">
    <source>
        <dbReference type="RuleBase" id="RU003971"/>
    </source>
</evidence>
<dbReference type="OrthoDB" id="6097640at2759"/>
<dbReference type="InterPro" id="IPR033139">
    <property type="entry name" value="Caspase_cys_AS"/>
</dbReference>
<dbReference type="GO" id="GO:0006508">
    <property type="term" value="P:proteolysis"/>
    <property type="evidence" value="ECO:0007669"/>
    <property type="project" value="UniProtKB-KW"/>
</dbReference>
<keyword evidence="2" id="KW-0645">Protease</keyword>
<dbReference type="Proteomes" id="UP000242188">
    <property type="component" value="Unassembled WGS sequence"/>
</dbReference>
<comment type="caution">
    <text evidence="10">The sequence shown here is derived from an EMBL/GenBank/DDBJ whole genome shotgun (WGS) entry which is preliminary data.</text>
</comment>
<reference evidence="10 11" key="1">
    <citation type="journal article" date="2017" name="Nat. Ecol. Evol.">
        <title>Scallop genome provides insights into evolution of bilaterian karyotype and development.</title>
        <authorList>
            <person name="Wang S."/>
            <person name="Zhang J."/>
            <person name="Jiao W."/>
            <person name="Li J."/>
            <person name="Xun X."/>
            <person name="Sun Y."/>
            <person name="Guo X."/>
            <person name="Huan P."/>
            <person name="Dong B."/>
            <person name="Zhang L."/>
            <person name="Hu X."/>
            <person name="Sun X."/>
            <person name="Wang J."/>
            <person name="Zhao C."/>
            <person name="Wang Y."/>
            <person name="Wang D."/>
            <person name="Huang X."/>
            <person name="Wang R."/>
            <person name="Lv J."/>
            <person name="Li Y."/>
            <person name="Zhang Z."/>
            <person name="Liu B."/>
            <person name="Lu W."/>
            <person name="Hui Y."/>
            <person name="Liang J."/>
            <person name="Zhou Z."/>
            <person name="Hou R."/>
            <person name="Li X."/>
            <person name="Liu Y."/>
            <person name="Li H."/>
            <person name="Ning X."/>
            <person name="Lin Y."/>
            <person name="Zhao L."/>
            <person name="Xing Q."/>
            <person name="Dou J."/>
            <person name="Li Y."/>
            <person name="Mao J."/>
            <person name="Guo H."/>
            <person name="Dou H."/>
            <person name="Li T."/>
            <person name="Mu C."/>
            <person name="Jiang W."/>
            <person name="Fu Q."/>
            <person name="Fu X."/>
            <person name="Miao Y."/>
            <person name="Liu J."/>
            <person name="Yu Q."/>
            <person name="Li R."/>
            <person name="Liao H."/>
            <person name="Li X."/>
            <person name="Kong Y."/>
            <person name="Jiang Z."/>
            <person name="Chourrout D."/>
            <person name="Li R."/>
            <person name="Bao Z."/>
        </authorList>
    </citation>
    <scope>NUCLEOTIDE SEQUENCE [LARGE SCALE GENOMIC DNA]</scope>
    <source>
        <strain evidence="10 11">PY_sf001</strain>
    </source>
</reference>
<organism evidence="10 11">
    <name type="scientific">Mizuhopecten yessoensis</name>
    <name type="common">Japanese scallop</name>
    <name type="synonym">Patinopecten yessoensis</name>
    <dbReference type="NCBI Taxonomy" id="6573"/>
    <lineage>
        <taxon>Eukaryota</taxon>
        <taxon>Metazoa</taxon>
        <taxon>Spiralia</taxon>
        <taxon>Lophotrochozoa</taxon>
        <taxon>Mollusca</taxon>
        <taxon>Bivalvia</taxon>
        <taxon>Autobranchia</taxon>
        <taxon>Pteriomorphia</taxon>
        <taxon>Pectinida</taxon>
        <taxon>Pectinoidea</taxon>
        <taxon>Pectinidae</taxon>
        <taxon>Mizuhopecten</taxon>
    </lineage>
</organism>
<keyword evidence="5" id="KW-0865">Zymogen</keyword>
<dbReference type="InterPro" id="IPR015917">
    <property type="entry name" value="Pept_C14A"/>
</dbReference>
<dbReference type="InterPro" id="IPR002138">
    <property type="entry name" value="Pept_C14_p10"/>
</dbReference>
<evidence type="ECO:0000256" key="1">
    <source>
        <dbReference type="ARBA" id="ARBA00010134"/>
    </source>
</evidence>
<dbReference type="InterPro" id="IPR029030">
    <property type="entry name" value="Caspase-like_dom_sf"/>
</dbReference>
<dbReference type="SMART" id="SM00115">
    <property type="entry name" value="CASc"/>
    <property type="match status" value="1"/>
</dbReference>
<dbReference type="PANTHER" id="PTHR10454:SF210">
    <property type="entry name" value="CASPASE-2"/>
    <property type="match status" value="1"/>
</dbReference>
<dbReference type="AlphaFoldDB" id="A0A210QYD8"/>
<dbReference type="CDD" id="cd00032">
    <property type="entry name" value="CASc"/>
    <property type="match status" value="1"/>
</dbReference>
<sequence>MSDKRGKKTVGEDQSDARGNKPDQIDAVRSSQQVSPAPENGTEVRMTVSDLTRDTYEIDTERFPHKGKVLIFNNINFNNGMPDRVGSDQDASTMYQRFCDLGFEPTLFNDCTHDDIMEKLKGVASEDHGSYSCFACVVLSHGDQDGIWATDKSPVLKTEHLMATVNAQNCKSLIGKPKLFIIQACRGLQSDQGVIVDVNDRVLSDAAGETEEYLAHLTQQENMYQNVRLPTDMDFLLVQATSPGKTSIRNTQTGSPFIQCLSEVMSNMEETDEFLDVLTKVNRKMAFNFSNGHGERSRISVTQMPCFTSMLTKKLLLKKGC</sequence>
<dbReference type="PANTHER" id="PTHR10454">
    <property type="entry name" value="CASPASE"/>
    <property type="match status" value="1"/>
</dbReference>
<keyword evidence="4" id="KW-0788">Thiol protease</keyword>
<evidence type="ECO:0000256" key="7">
    <source>
        <dbReference type="SAM" id="MobiDB-lite"/>
    </source>
</evidence>
<dbReference type="EMBL" id="NEDP02001215">
    <property type="protein sequence ID" value="OWF53783.1"/>
    <property type="molecule type" value="Genomic_DNA"/>
</dbReference>
<dbReference type="PRINTS" id="PR00376">
    <property type="entry name" value="IL1BCENZYME"/>
</dbReference>
<dbReference type="STRING" id="6573.A0A210QYD8"/>
<evidence type="ECO:0000313" key="11">
    <source>
        <dbReference type="Proteomes" id="UP000242188"/>
    </source>
</evidence>
<evidence type="ECO:0000256" key="2">
    <source>
        <dbReference type="ARBA" id="ARBA00022670"/>
    </source>
</evidence>
<gene>
    <name evidence="10" type="ORF">KP79_PYT08452</name>
</gene>
<keyword evidence="3" id="KW-0378">Hydrolase</keyword>
<feature type="compositionally biased region" description="Basic and acidic residues" evidence="7">
    <location>
        <begin position="1"/>
        <end position="26"/>
    </location>
</feature>
<name>A0A210QYD8_MIZYE</name>
<dbReference type="Gene3D" id="3.40.50.1460">
    <property type="match status" value="1"/>
</dbReference>
<dbReference type="PROSITE" id="PS50207">
    <property type="entry name" value="CASPASE_P10"/>
    <property type="match status" value="1"/>
</dbReference>
<feature type="region of interest" description="Disordered" evidence="7">
    <location>
        <begin position="1"/>
        <end position="43"/>
    </location>
</feature>
<feature type="domain" description="Caspase family p10" evidence="8">
    <location>
        <begin position="225"/>
        <end position="319"/>
    </location>
</feature>
<evidence type="ECO:0000256" key="3">
    <source>
        <dbReference type="ARBA" id="ARBA00022801"/>
    </source>
</evidence>
<evidence type="ECO:0000256" key="5">
    <source>
        <dbReference type="ARBA" id="ARBA00023145"/>
    </source>
</evidence>
<dbReference type="InterPro" id="IPR001309">
    <property type="entry name" value="Pept_C14_p20"/>
</dbReference>
<accession>A0A210QYD8</accession>
<comment type="similarity">
    <text evidence="1 6">Belongs to the peptidase C14A family.</text>
</comment>
<protein>
    <submittedName>
        <fullName evidence="10">Caspase-3</fullName>
    </submittedName>
</protein>
<dbReference type="SUPFAM" id="SSF52129">
    <property type="entry name" value="Caspase-like"/>
    <property type="match status" value="1"/>
</dbReference>
<evidence type="ECO:0000259" key="9">
    <source>
        <dbReference type="PROSITE" id="PS50208"/>
    </source>
</evidence>
<dbReference type="GO" id="GO:0004197">
    <property type="term" value="F:cysteine-type endopeptidase activity"/>
    <property type="evidence" value="ECO:0007669"/>
    <property type="project" value="InterPro"/>
</dbReference>
<keyword evidence="11" id="KW-1185">Reference proteome</keyword>
<dbReference type="InterPro" id="IPR002398">
    <property type="entry name" value="Pept_C14"/>
</dbReference>
<dbReference type="PROSITE" id="PS01122">
    <property type="entry name" value="CASPASE_CYS"/>
    <property type="match status" value="1"/>
</dbReference>
<evidence type="ECO:0000256" key="4">
    <source>
        <dbReference type="ARBA" id="ARBA00022807"/>
    </source>
</evidence>
<dbReference type="PROSITE" id="PS01121">
    <property type="entry name" value="CASPASE_HIS"/>
    <property type="match status" value="1"/>
</dbReference>